<dbReference type="Proteomes" id="UP000460435">
    <property type="component" value="Unassembled WGS sequence"/>
</dbReference>
<dbReference type="EMBL" id="WLZY01000005">
    <property type="protein sequence ID" value="NDL58396.1"/>
    <property type="molecule type" value="Genomic_DNA"/>
</dbReference>
<keyword evidence="2" id="KW-1185">Reference proteome</keyword>
<dbReference type="InterPro" id="IPR017946">
    <property type="entry name" value="PLC-like_Pdiesterase_TIM-brl"/>
</dbReference>
<dbReference type="RefSeq" id="WP_162451108.1">
    <property type="nucleotide sequence ID" value="NZ_WLZY01000005.1"/>
</dbReference>
<dbReference type="AlphaFoldDB" id="A0A7K3M578"/>
<evidence type="ECO:0000313" key="1">
    <source>
        <dbReference type="EMBL" id="NDL58396.1"/>
    </source>
</evidence>
<proteinExistence type="predicted"/>
<sequence>MTTSGDPRHSEGAPALLTIAHRAANDANILREAIDSGIDLVEADVRFFKGVPEIRHTKTLGPRLLWEPGELVRRRDTVVPTLADLLVSLGDDSQRLMLDLKGLRPGLAPAVAKVLQEHAPGVPLAISTPHWWMFKAFHDLPHIRPMLSAGSWPMVERLRELIRKDPSTWPTAQPVFACSIHRTLLTPDIVSEVRRRIDHVVTWPVDTPEELGQARELGVTGVTSKDLNLLKSLTTNGRA</sequence>
<dbReference type="Gene3D" id="3.20.20.190">
    <property type="entry name" value="Phosphatidylinositol (PI) phosphodiesterase"/>
    <property type="match status" value="1"/>
</dbReference>
<dbReference type="CDD" id="cd08556">
    <property type="entry name" value="GDPD"/>
    <property type="match status" value="1"/>
</dbReference>
<evidence type="ECO:0000313" key="2">
    <source>
        <dbReference type="Proteomes" id="UP000460435"/>
    </source>
</evidence>
<reference evidence="1 2" key="1">
    <citation type="submission" date="2019-11" db="EMBL/GenBank/DDBJ databases">
        <authorList>
            <person name="Li X.-J."/>
            <person name="Feng X.-M."/>
        </authorList>
    </citation>
    <scope>NUCLEOTIDE SEQUENCE [LARGE SCALE GENOMIC DNA]</scope>
    <source>
        <strain evidence="1 2">XMNu-373</strain>
    </source>
</reference>
<dbReference type="GO" id="GO:0008081">
    <property type="term" value="F:phosphoric diester hydrolase activity"/>
    <property type="evidence" value="ECO:0007669"/>
    <property type="project" value="InterPro"/>
</dbReference>
<dbReference type="SUPFAM" id="SSF51695">
    <property type="entry name" value="PLC-like phosphodiesterases"/>
    <property type="match status" value="1"/>
</dbReference>
<accession>A0A7K3M578</accession>
<name>A0A7K3M578_9ACTN</name>
<organism evidence="1 2">
    <name type="scientific">Phytoactinopolyspora mesophila</name>
    <dbReference type="NCBI Taxonomy" id="2650750"/>
    <lineage>
        <taxon>Bacteria</taxon>
        <taxon>Bacillati</taxon>
        <taxon>Actinomycetota</taxon>
        <taxon>Actinomycetes</taxon>
        <taxon>Jiangellales</taxon>
        <taxon>Jiangellaceae</taxon>
        <taxon>Phytoactinopolyspora</taxon>
    </lineage>
</organism>
<protein>
    <submittedName>
        <fullName evidence="1">Glycerophosphodiester phosphodiesterase</fullName>
    </submittedName>
</protein>
<comment type="caution">
    <text evidence="1">The sequence shown here is derived from an EMBL/GenBank/DDBJ whole genome shotgun (WGS) entry which is preliminary data.</text>
</comment>
<gene>
    <name evidence="1" type="ORF">F7O44_15110</name>
</gene>
<dbReference type="GO" id="GO:0006629">
    <property type="term" value="P:lipid metabolic process"/>
    <property type="evidence" value="ECO:0007669"/>
    <property type="project" value="InterPro"/>
</dbReference>